<gene>
    <name evidence="1" type="ORF">T265_06563</name>
</gene>
<dbReference type="AlphaFoldDB" id="A0A074ZK94"/>
<reference evidence="1 2" key="1">
    <citation type="submission" date="2013-11" db="EMBL/GenBank/DDBJ databases">
        <title>Opisthorchis viverrini - life in the bile duct.</title>
        <authorList>
            <person name="Young N.D."/>
            <person name="Nagarajan N."/>
            <person name="Lin S.J."/>
            <person name="Korhonen P.K."/>
            <person name="Jex A.R."/>
            <person name="Hall R.S."/>
            <person name="Safavi-Hemami H."/>
            <person name="Kaewkong W."/>
            <person name="Bertrand D."/>
            <person name="Gao S."/>
            <person name="Seet Q."/>
            <person name="Wongkham S."/>
            <person name="Teh B.T."/>
            <person name="Wongkham C."/>
            <person name="Intapan P.M."/>
            <person name="Maleewong W."/>
            <person name="Yang X."/>
            <person name="Hu M."/>
            <person name="Wang Z."/>
            <person name="Hofmann A."/>
            <person name="Sternberg P.W."/>
            <person name="Tan P."/>
            <person name="Wang J."/>
            <person name="Gasser R.B."/>
        </authorList>
    </citation>
    <scope>NUCLEOTIDE SEQUENCE [LARGE SCALE GENOMIC DNA]</scope>
</reference>
<dbReference type="GeneID" id="20320742"/>
<accession>A0A074ZK94</accession>
<evidence type="ECO:0000313" key="2">
    <source>
        <dbReference type="Proteomes" id="UP000054324"/>
    </source>
</evidence>
<keyword evidence="2" id="KW-1185">Reference proteome</keyword>
<dbReference type="RefSeq" id="XP_009170123.1">
    <property type="nucleotide sequence ID" value="XM_009171859.1"/>
</dbReference>
<dbReference type="KEGG" id="ovi:T265_06563"/>
<dbReference type="CTD" id="20320742"/>
<protein>
    <submittedName>
        <fullName evidence="1">Uncharacterized protein</fullName>
    </submittedName>
</protein>
<evidence type="ECO:0000313" key="1">
    <source>
        <dbReference type="EMBL" id="KER26152.1"/>
    </source>
</evidence>
<organism evidence="1 2">
    <name type="scientific">Opisthorchis viverrini</name>
    <name type="common">Southeast Asian liver fluke</name>
    <dbReference type="NCBI Taxonomy" id="6198"/>
    <lineage>
        <taxon>Eukaryota</taxon>
        <taxon>Metazoa</taxon>
        <taxon>Spiralia</taxon>
        <taxon>Lophotrochozoa</taxon>
        <taxon>Platyhelminthes</taxon>
        <taxon>Trematoda</taxon>
        <taxon>Digenea</taxon>
        <taxon>Opisthorchiida</taxon>
        <taxon>Opisthorchiata</taxon>
        <taxon>Opisthorchiidae</taxon>
        <taxon>Opisthorchis</taxon>
    </lineage>
</organism>
<name>A0A074ZK94_OPIVI</name>
<dbReference type="EMBL" id="KL596755">
    <property type="protein sequence ID" value="KER26152.1"/>
    <property type="molecule type" value="Genomic_DNA"/>
</dbReference>
<sequence length="121" mass="13776">MFVHRTRSAPITGAVMDAPTKGDEQTTHIGISRRAVDEYGEICFETGFCYHNQKALYDRQHKKKIDHRCLFNTEFVLVSTGSDEERCPGMGNPQPMSEHNSSIDEELFYLAYVCIASTLFH</sequence>
<proteinExistence type="predicted"/>
<dbReference type="Proteomes" id="UP000054324">
    <property type="component" value="Unassembled WGS sequence"/>
</dbReference>